<dbReference type="PRINTS" id="PR00633">
    <property type="entry name" value="RCCNDNSATION"/>
</dbReference>
<dbReference type="Pfam" id="PF00415">
    <property type="entry name" value="RCC1"/>
    <property type="match status" value="1"/>
</dbReference>
<dbReference type="InterPro" id="IPR000408">
    <property type="entry name" value="Reg_chr_condens"/>
</dbReference>
<sequence length="434" mass="41861">MTRLSTVVLAVVAAAAGGGCQRTVYDAEGVPRLGALLCADPGTHACEALGVCARDDDAQRCEADCHPCATDVPGARAICVANACAYECAAGSLKCATGCCRAAAITAGGDHACAVTAGTGELLCWGANNDGQLGIGDPSGADQPTPVKVALPAPVVSASAGTAHSCAVVEGGAVYCWGRASSFLSGAEYVFSPEEVAALSGATAIAAGGGHTCALRGGGAVRCAGAWNPGGLAGEPVASGATAIATGDGFSCALVAGAVQCWGANDHGQLGATGDVAQPATIALAGPVSILALGSDQGCAATADPTAPVRCWGLRIGLSSDLATPYALDDVRYSVSALAGGAAHGCALRAPASDGVECWGNTAASPVIGGTALVVGAPVRVAVASPASAIAAGLSHTCAIDGAGAVVCWGRGDRGQLGDGRKVDAEIPVAVVSR</sequence>
<protein>
    <recommendedName>
        <fullName evidence="3">Regulator of chromosome condensation RCC1</fullName>
    </recommendedName>
</protein>
<evidence type="ECO:0000313" key="1">
    <source>
        <dbReference type="EMBL" id="BDG03546.1"/>
    </source>
</evidence>
<dbReference type="InterPro" id="IPR009091">
    <property type="entry name" value="RCC1/BLIP-II"/>
</dbReference>
<accession>A0ABM7WVL3</accession>
<proteinExistence type="predicted"/>
<organism evidence="1 2">
    <name type="scientific">Anaeromyxobacter oryzae</name>
    <dbReference type="NCBI Taxonomy" id="2918170"/>
    <lineage>
        <taxon>Bacteria</taxon>
        <taxon>Pseudomonadati</taxon>
        <taxon>Myxococcota</taxon>
        <taxon>Myxococcia</taxon>
        <taxon>Myxococcales</taxon>
        <taxon>Cystobacterineae</taxon>
        <taxon>Anaeromyxobacteraceae</taxon>
        <taxon>Anaeromyxobacter</taxon>
    </lineage>
</organism>
<dbReference type="RefSeq" id="WP_248361643.1">
    <property type="nucleotide sequence ID" value="NZ_AP025591.1"/>
</dbReference>
<evidence type="ECO:0008006" key="3">
    <source>
        <dbReference type="Google" id="ProtNLM"/>
    </source>
</evidence>
<dbReference type="InterPro" id="IPR051553">
    <property type="entry name" value="Ran_GTPase-activating"/>
</dbReference>
<dbReference type="Pfam" id="PF13540">
    <property type="entry name" value="RCC1_2"/>
    <property type="match status" value="2"/>
</dbReference>
<reference evidence="2" key="1">
    <citation type="journal article" date="2022" name="Int. J. Syst. Evol. Microbiol.">
        <title>Anaeromyxobacter oryzae sp. nov., Anaeromyxobacter diazotrophicus sp. nov. and Anaeromyxobacter paludicola sp. nov., isolated from paddy soils.</title>
        <authorList>
            <person name="Itoh H."/>
            <person name="Xu Z."/>
            <person name="Mise K."/>
            <person name="Masuda Y."/>
            <person name="Ushijima N."/>
            <person name="Hayakawa C."/>
            <person name="Shiratori Y."/>
            <person name="Senoo K."/>
        </authorList>
    </citation>
    <scope>NUCLEOTIDE SEQUENCE [LARGE SCALE GENOMIC DNA]</scope>
    <source>
        <strain evidence="2">Red232</strain>
    </source>
</reference>
<dbReference type="Proteomes" id="UP001162891">
    <property type="component" value="Chromosome"/>
</dbReference>
<keyword evidence="2" id="KW-1185">Reference proteome</keyword>
<dbReference type="PANTHER" id="PTHR45982:SF1">
    <property type="entry name" value="REGULATOR OF CHROMOSOME CONDENSATION"/>
    <property type="match status" value="1"/>
</dbReference>
<dbReference type="EMBL" id="AP025591">
    <property type="protein sequence ID" value="BDG03546.1"/>
    <property type="molecule type" value="Genomic_DNA"/>
</dbReference>
<dbReference type="Gene3D" id="2.130.10.30">
    <property type="entry name" value="Regulator of chromosome condensation 1/beta-lactamase-inhibitor protein II"/>
    <property type="match status" value="3"/>
</dbReference>
<evidence type="ECO:0000313" key="2">
    <source>
        <dbReference type="Proteomes" id="UP001162891"/>
    </source>
</evidence>
<dbReference type="PANTHER" id="PTHR45982">
    <property type="entry name" value="REGULATOR OF CHROMOSOME CONDENSATION"/>
    <property type="match status" value="1"/>
</dbReference>
<dbReference type="PROSITE" id="PS50012">
    <property type="entry name" value="RCC1_3"/>
    <property type="match status" value="4"/>
</dbReference>
<gene>
    <name evidence="1" type="ORF">AMOR_25420</name>
</gene>
<dbReference type="PROSITE" id="PS51257">
    <property type="entry name" value="PROKAR_LIPOPROTEIN"/>
    <property type="match status" value="1"/>
</dbReference>
<dbReference type="SUPFAM" id="SSF50985">
    <property type="entry name" value="RCC1/BLIP-II"/>
    <property type="match status" value="1"/>
</dbReference>
<name>A0ABM7WVL3_9BACT</name>